<keyword evidence="3" id="KW-1185">Reference proteome</keyword>
<feature type="compositionally biased region" description="Polar residues" evidence="1">
    <location>
        <begin position="387"/>
        <end position="397"/>
    </location>
</feature>
<accession>A0A3S1B845</accession>
<feature type="compositionally biased region" description="Basic and acidic residues" evidence="1">
    <location>
        <begin position="304"/>
        <end position="313"/>
    </location>
</feature>
<feature type="compositionally biased region" description="Low complexity" evidence="1">
    <location>
        <begin position="486"/>
        <end position="500"/>
    </location>
</feature>
<feature type="compositionally biased region" description="Basic and acidic residues" evidence="1">
    <location>
        <begin position="119"/>
        <end position="138"/>
    </location>
</feature>
<feature type="region of interest" description="Disordered" evidence="1">
    <location>
        <begin position="362"/>
        <end position="397"/>
    </location>
</feature>
<feature type="compositionally biased region" description="Polar residues" evidence="1">
    <location>
        <begin position="285"/>
        <end position="301"/>
    </location>
</feature>
<dbReference type="AlphaFoldDB" id="A0A3S1B845"/>
<evidence type="ECO:0000313" key="3">
    <source>
        <dbReference type="Proteomes" id="UP000271974"/>
    </source>
</evidence>
<proteinExistence type="predicted"/>
<dbReference type="OrthoDB" id="6161870at2759"/>
<feature type="region of interest" description="Disordered" evidence="1">
    <location>
        <begin position="483"/>
        <end position="510"/>
    </location>
</feature>
<feature type="region of interest" description="Disordered" evidence="1">
    <location>
        <begin position="56"/>
        <end position="77"/>
    </location>
</feature>
<evidence type="ECO:0000256" key="1">
    <source>
        <dbReference type="SAM" id="MobiDB-lite"/>
    </source>
</evidence>
<dbReference type="Proteomes" id="UP000271974">
    <property type="component" value="Unassembled WGS sequence"/>
</dbReference>
<evidence type="ECO:0000313" key="2">
    <source>
        <dbReference type="EMBL" id="RUS78269.1"/>
    </source>
</evidence>
<organism evidence="2 3">
    <name type="scientific">Elysia chlorotica</name>
    <name type="common">Eastern emerald elysia</name>
    <name type="synonym">Sea slug</name>
    <dbReference type="NCBI Taxonomy" id="188477"/>
    <lineage>
        <taxon>Eukaryota</taxon>
        <taxon>Metazoa</taxon>
        <taxon>Spiralia</taxon>
        <taxon>Lophotrochozoa</taxon>
        <taxon>Mollusca</taxon>
        <taxon>Gastropoda</taxon>
        <taxon>Heterobranchia</taxon>
        <taxon>Euthyneura</taxon>
        <taxon>Panpulmonata</taxon>
        <taxon>Sacoglossa</taxon>
        <taxon>Placobranchoidea</taxon>
        <taxon>Plakobranchidae</taxon>
        <taxon>Elysia</taxon>
    </lineage>
</organism>
<name>A0A3S1B845_ELYCH</name>
<feature type="compositionally biased region" description="Polar residues" evidence="1">
    <location>
        <begin position="152"/>
        <end position="164"/>
    </location>
</feature>
<dbReference type="EMBL" id="RQTK01000521">
    <property type="protein sequence ID" value="RUS78269.1"/>
    <property type="molecule type" value="Genomic_DNA"/>
</dbReference>
<gene>
    <name evidence="2" type="ORF">EGW08_013960</name>
</gene>
<sequence length="614" mass="66936">MPATHSAKVNNAGFGRDCVLSIKQPKQSVHKREEPCDDLNLTVSFLGCPSNSTRISIPHRGLSNSQQSYGENDKGDQSSKILLTDDCFSTKVFKDSESAWQQEQEQNNNRCSGPSEETSENHCNDSGEHQDEIREISRFRTSIGHSVEEHTATTVSSASFNESAEQNEELATNDEAPRFYDHTADDLNTGIGFQATNTRAISCTTINDSTLQLLFGEAKSNNNSNQEDCSTGQHAAKSTPPVSGCGRPSVSRMQRSPQRYSSPSRRKRGNHLCGSSAPVPILPTPAQNSFGRTNINRPSSVSPTRRESSEKSSPKRGSPALDSFIKVTNFRSRESHGSADPLSDMLRSVSVKPPSTSIAAQNLYRHADSVEPTQSVAESDLRERKPTMNQSESPESSVNYLPIKCHLILPDEPWTSRAPHGDIQQTSPLKILEMTRMNEQQQAFNSNRIKDPAKLTASEIEATASYQKSGARNAKSTLCLEDKKASLSPSHSTSAGSTSGRQRPSRRHPVLDKMFRHVLASLMMESGPPSSACLASVLDRVEGAGTSDSLRSQSKSFSSVSSTNTFKSRLSNSRFSKSRFSSGLDIHGVESGSTDMTLSSLSGQLPCDLRNISE</sequence>
<protein>
    <submittedName>
        <fullName evidence="2">Uncharacterized protein</fullName>
    </submittedName>
</protein>
<feature type="compositionally biased region" description="Polar residues" evidence="1">
    <location>
        <begin position="221"/>
        <end position="233"/>
    </location>
</feature>
<feature type="region of interest" description="Disordered" evidence="1">
    <location>
        <begin position="98"/>
        <end position="178"/>
    </location>
</feature>
<comment type="caution">
    <text evidence="2">The sequence shown here is derived from an EMBL/GenBank/DDBJ whole genome shotgun (WGS) entry which is preliminary data.</text>
</comment>
<feature type="compositionally biased region" description="Polar residues" evidence="1">
    <location>
        <begin position="98"/>
        <end position="116"/>
    </location>
</feature>
<reference evidence="2 3" key="1">
    <citation type="submission" date="2019-01" db="EMBL/GenBank/DDBJ databases">
        <title>A draft genome assembly of the solar-powered sea slug Elysia chlorotica.</title>
        <authorList>
            <person name="Cai H."/>
            <person name="Li Q."/>
            <person name="Fang X."/>
            <person name="Li J."/>
            <person name="Curtis N.E."/>
            <person name="Altenburger A."/>
            <person name="Shibata T."/>
            <person name="Feng M."/>
            <person name="Maeda T."/>
            <person name="Schwartz J.A."/>
            <person name="Shigenobu S."/>
            <person name="Lundholm N."/>
            <person name="Nishiyama T."/>
            <person name="Yang H."/>
            <person name="Hasebe M."/>
            <person name="Li S."/>
            <person name="Pierce S.K."/>
            <person name="Wang J."/>
        </authorList>
    </citation>
    <scope>NUCLEOTIDE SEQUENCE [LARGE SCALE GENOMIC DNA]</scope>
    <source>
        <strain evidence="2">EC2010</strain>
        <tissue evidence="2">Whole organism of an adult</tissue>
    </source>
</reference>
<feature type="region of interest" description="Disordered" evidence="1">
    <location>
        <begin position="221"/>
        <end position="323"/>
    </location>
</feature>
<feature type="compositionally biased region" description="Low complexity" evidence="1">
    <location>
        <begin position="251"/>
        <end position="263"/>
    </location>
</feature>